<reference evidence="3" key="2">
    <citation type="journal article" date="2014" name="ISME J.">
        <title>Microbial stratification in low pH oxic and suboxic macroscopic growths along an acid mine drainage.</title>
        <authorList>
            <person name="Mendez-Garcia C."/>
            <person name="Mesa V."/>
            <person name="Sprenger R.R."/>
            <person name="Richter M."/>
            <person name="Diez M.S."/>
            <person name="Solano J."/>
            <person name="Bargiela R."/>
            <person name="Golyshina O.V."/>
            <person name="Manteca A."/>
            <person name="Ramos J.L."/>
            <person name="Gallego J.R."/>
            <person name="Llorente I."/>
            <person name="Martins Dos Santos V.A."/>
            <person name="Jensen O.N."/>
            <person name="Pelaez A.I."/>
            <person name="Sanchez J."/>
            <person name="Ferrer M."/>
        </authorList>
    </citation>
    <scope>NUCLEOTIDE SEQUENCE</scope>
</reference>
<organism evidence="3">
    <name type="scientific">mine drainage metagenome</name>
    <dbReference type="NCBI Taxonomy" id="410659"/>
    <lineage>
        <taxon>unclassified sequences</taxon>
        <taxon>metagenomes</taxon>
        <taxon>ecological metagenomes</taxon>
    </lineage>
</organism>
<dbReference type="Pfam" id="PF05227">
    <property type="entry name" value="CHASE3"/>
    <property type="match status" value="1"/>
</dbReference>
<comment type="caution">
    <text evidence="3">The sequence shown here is derived from an EMBL/GenBank/DDBJ whole genome shotgun (WGS) entry which is preliminary data.</text>
</comment>
<dbReference type="InterPro" id="IPR007891">
    <property type="entry name" value="CHASE3"/>
</dbReference>
<sequence>FWKLPPPFTTAASGGRQPQATSILPAVGKDHVQPGRTMSTMLTIERRVQGVLLGMFAALLVAIVMAFAFTRYMATTAGWVSHTHAVMTTIETTRTDIAHALSDTRAYVITGDTAFLAVEKKKVADLLQQLAQLRRMTSDNATEQAHVRTLTALVDVWRTRLGDIERARLCRALRPRRRWCKSATPQRPPNRSSAFSVTCMRWNSGSCCGAAPKRSACGTS</sequence>
<keyword evidence="1" id="KW-0812">Transmembrane</keyword>
<keyword evidence="1" id="KW-0472">Membrane</keyword>
<accession>T0XSL8</accession>
<feature type="non-terminal residue" evidence="3">
    <location>
        <position position="1"/>
    </location>
</feature>
<dbReference type="EMBL" id="AUZZ01011574">
    <property type="protein sequence ID" value="EQD25846.1"/>
    <property type="molecule type" value="Genomic_DNA"/>
</dbReference>
<dbReference type="AlphaFoldDB" id="T0XSL8"/>
<dbReference type="CDD" id="cd19410">
    <property type="entry name" value="HK9-like_sensor"/>
    <property type="match status" value="1"/>
</dbReference>
<evidence type="ECO:0000256" key="1">
    <source>
        <dbReference type="SAM" id="Phobius"/>
    </source>
</evidence>
<proteinExistence type="predicted"/>
<feature type="domain" description="CHASE3" evidence="2">
    <location>
        <begin position="77"/>
        <end position="160"/>
    </location>
</feature>
<feature type="non-terminal residue" evidence="3">
    <location>
        <position position="220"/>
    </location>
</feature>
<gene>
    <name evidence="3" type="ORF">B2A_15920</name>
</gene>
<keyword evidence="1" id="KW-1133">Transmembrane helix</keyword>
<evidence type="ECO:0000259" key="2">
    <source>
        <dbReference type="Pfam" id="PF05227"/>
    </source>
</evidence>
<evidence type="ECO:0000313" key="3">
    <source>
        <dbReference type="EMBL" id="EQD25846.1"/>
    </source>
</evidence>
<name>T0XSL8_9ZZZZ</name>
<feature type="transmembrane region" description="Helical" evidence="1">
    <location>
        <begin position="48"/>
        <end position="69"/>
    </location>
</feature>
<reference evidence="3" key="1">
    <citation type="submission" date="2013-08" db="EMBL/GenBank/DDBJ databases">
        <authorList>
            <person name="Mendez C."/>
            <person name="Richter M."/>
            <person name="Ferrer M."/>
            <person name="Sanchez J."/>
        </authorList>
    </citation>
    <scope>NUCLEOTIDE SEQUENCE</scope>
</reference>
<protein>
    <submittedName>
        <fullName evidence="3">Sensor protein</fullName>
    </submittedName>
</protein>